<evidence type="ECO:0000256" key="1">
    <source>
        <dbReference type="SAM" id="SignalP"/>
    </source>
</evidence>
<gene>
    <name evidence="2" type="ORF">PYE51_12060</name>
</gene>
<dbReference type="EMBL" id="CP118709">
    <property type="protein sequence ID" value="WGK81357.1"/>
    <property type="molecule type" value="Genomic_DNA"/>
</dbReference>
<proteinExistence type="predicted"/>
<dbReference type="SUPFAM" id="SSF49354">
    <property type="entry name" value="PapD-like"/>
    <property type="match status" value="1"/>
</dbReference>
<evidence type="ECO:0000313" key="3">
    <source>
        <dbReference type="Proteomes" id="UP001239257"/>
    </source>
</evidence>
<keyword evidence="1" id="KW-0732">Signal</keyword>
<evidence type="ECO:0000313" key="2">
    <source>
        <dbReference type="EMBL" id="WGK81357.1"/>
    </source>
</evidence>
<dbReference type="Proteomes" id="UP001239257">
    <property type="component" value="Chromosome 1"/>
</dbReference>
<accession>A0AAX3U1J3</accession>
<feature type="chain" id="PRO_5043612570" evidence="1">
    <location>
        <begin position="24"/>
        <end position="235"/>
    </location>
</feature>
<sequence>MMKACLRFFWTCIVCIFSASSQAIIMSPTVLEMDTQSGGMAQVVVTNNSTQKVPLETSLRRLIFQPDGGFISQQIEDGSLLFFPLATVLQPGQSQVFRLQWVGTELTTSESYFLRFSQPLLASEFASDSNALTSNVSQHDSGISVQVNYNALVHIFSNNQNAKVSLHVSEDGSVTLKNSGNRYTYTELLHFFNTENRWQTTLNKALGEHFIPPMSSIVITPVQPIPAGDYRGIVQ</sequence>
<name>A0AAX3U1J3_9VIBR</name>
<organism evidence="2 3">
    <name type="scientific">Vibrio aestuarianus</name>
    <dbReference type="NCBI Taxonomy" id="28171"/>
    <lineage>
        <taxon>Bacteria</taxon>
        <taxon>Pseudomonadati</taxon>
        <taxon>Pseudomonadota</taxon>
        <taxon>Gammaproteobacteria</taxon>
        <taxon>Vibrionales</taxon>
        <taxon>Vibrionaceae</taxon>
        <taxon>Vibrio</taxon>
    </lineage>
</organism>
<feature type="signal peptide" evidence="1">
    <location>
        <begin position="1"/>
        <end position="23"/>
    </location>
</feature>
<dbReference type="AlphaFoldDB" id="A0AAX3U1J3"/>
<dbReference type="InterPro" id="IPR013783">
    <property type="entry name" value="Ig-like_fold"/>
</dbReference>
<reference evidence="2" key="1">
    <citation type="submission" date="2022-02" db="EMBL/GenBank/DDBJ databases">
        <title>Emergence and expansion in Europe of a Vibrio aestuarianus clonal complex pathogenic for oysters.</title>
        <authorList>
            <person name="Mesnil A."/>
            <person name="Travers M.-A."/>
        </authorList>
    </citation>
    <scope>NUCLEOTIDE SEQUENCE</scope>
    <source>
        <strain evidence="2">U29</strain>
    </source>
</reference>
<protein>
    <submittedName>
        <fullName evidence="2">Molecular chaperone</fullName>
    </submittedName>
</protein>
<dbReference type="Gene3D" id="2.60.40.10">
    <property type="entry name" value="Immunoglobulins"/>
    <property type="match status" value="1"/>
</dbReference>
<dbReference type="InterPro" id="IPR008962">
    <property type="entry name" value="PapD-like_sf"/>
</dbReference>
<dbReference type="RefSeq" id="WP_301064565.1">
    <property type="nucleotide sequence ID" value="NZ_CP118709.1"/>
</dbReference>